<dbReference type="Gene3D" id="3.30.450.20">
    <property type="entry name" value="PAS domain"/>
    <property type="match status" value="2"/>
</dbReference>
<protein>
    <submittedName>
        <fullName evidence="5">PAS domain S-box protein</fullName>
    </submittedName>
</protein>
<dbReference type="SUPFAM" id="SSF55785">
    <property type="entry name" value="PYP-like sensor domain (PAS domain)"/>
    <property type="match status" value="2"/>
</dbReference>
<feature type="domain" description="PAC" evidence="4">
    <location>
        <begin position="203"/>
        <end position="255"/>
    </location>
</feature>
<keyword evidence="6" id="KW-1185">Reference proteome</keyword>
<proteinExistence type="predicted"/>
<feature type="domain" description="PAC" evidence="4">
    <location>
        <begin position="81"/>
        <end position="133"/>
    </location>
</feature>
<comment type="caution">
    <text evidence="5">The sequence shown here is derived from an EMBL/GenBank/DDBJ whole genome shotgun (WGS) entry which is preliminary data.</text>
</comment>
<keyword evidence="1" id="KW-0807">Transducer</keyword>
<reference evidence="6" key="1">
    <citation type="journal article" date="2019" name="Int. J. Syst. Evol. Microbiol.">
        <title>The Global Catalogue of Microorganisms (GCM) 10K type strain sequencing project: providing services to taxonomists for standard genome sequencing and annotation.</title>
        <authorList>
            <consortium name="The Broad Institute Genomics Platform"/>
            <consortium name="The Broad Institute Genome Sequencing Center for Infectious Disease"/>
            <person name="Wu L."/>
            <person name="Ma J."/>
        </authorList>
    </citation>
    <scope>NUCLEOTIDE SEQUENCE [LARGE SCALE GENOMIC DNA]</scope>
    <source>
        <strain evidence="6">CCUG 48316</strain>
    </source>
</reference>
<dbReference type="PROSITE" id="PS50111">
    <property type="entry name" value="CHEMOTAXIS_TRANSDUC_2"/>
    <property type="match status" value="1"/>
</dbReference>
<dbReference type="InterPro" id="IPR035965">
    <property type="entry name" value="PAS-like_dom_sf"/>
</dbReference>
<dbReference type="PROSITE" id="PS50113">
    <property type="entry name" value="PAC"/>
    <property type="match status" value="2"/>
</dbReference>
<dbReference type="Pfam" id="PF00015">
    <property type="entry name" value="MCPsignal"/>
    <property type="match status" value="1"/>
</dbReference>
<feature type="domain" description="PAS" evidence="3">
    <location>
        <begin position="144"/>
        <end position="174"/>
    </location>
</feature>
<dbReference type="RefSeq" id="WP_378973403.1">
    <property type="nucleotide sequence ID" value="NZ_JBHSWN010000001.1"/>
</dbReference>
<dbReference type="PANTHER" id="PTHR24422">
    <property type="entry name" value="CHEMOTAXIS PROTEIN METHYLTRANSFERASE"/>
    <property type="match status" value="1"/>
</dbReference>
<dbReference type="Gene3D" id="1.10.287.950">
    <property type="entry name" value="Methyl-accepting chemotaxis protein"/>
    <property type="match status" value="1"/>
</dbReference>
<feature type="domain" description="Methyl-accepting transducer" evidence="2">
    <location>
        <begin position="257"/>
        <end position="475"/>
    </location>
</feature>
<dbReference type="SUPFAM" id="SSF58104">
    <property type="entry name" value="Methyl-accepting chemotaxis protein (MCP) signaling domain"/>
    <property type="match status" value="1"/>
</dbReference>
<dbReference type="SMART" id="SM00091">
    <property type="entry name" value="PAS"/>
    <property type="match status" value="2"/>
</dbReference>
<dbReference type="InterPro" id="IPR004089">
    <property type="entry name" value="MCPsignal_dom"/>
</dbReference>
<sequence>MLFAHRTHDAAKLAAVDRVQAIIEFDLTGRILAANANFLAVVGYNQDEIVGQHHAMFVPPDYAASPEYRAFWDRLRSGEFQAAQYRRIAKGGREVWIQASYNPVFDRQGRPVKVIKFATDITDQILRQTDDAAKLAALDRVQAIIEFDLTGHILSANANFLAVVGYEREEIVGRHHAMFVPAGYAETPEYQAFWDRLRSGEFQAAQYRRIAKGGREVWIQASYNPIFDPSGRPVRVVKFATDITTQMRLLEDLRCLIDRNFAEIDAAVSHAGSASHSAGAAAGMASMSVQTMAAASEELAAAVGEISQSMVRSREATDAAVGQVEAVEGHTRRLTDATDAMGGIVSLIQTVAGQINLLALNATIEAARAGDAGRGFAVVASEVKALASQAARATDQINAEIANVQGVSQEVVSALDSIRSSVGIMREHVMTTAGAVEEQDAVTRDLSRNMHEAAQSVAGITDDIGAIGAAVSQVNQAVGTTRQAAQVLAR</sequence>
<evidence type="ECO:0000259" key="2">
    <source>
        <dbReference type="PROSITE" id="PS50111"/>
    </source>
</evidence>
<evidence type="ECO:0000259" key="3">
    <source>
        <dbReference type="PROSITE" id="PS50112"/>
    </source>
</evidence>
<dbReference type="Pfam" id="PF08447">
    <property type="entry name" value="PAS_3"/>
    <property type="match status" value="2"/>
</dbReference>
<dbReference type="InterPro" id="IPR013655">
    <property type="entry name" value="PAS_fold_3"/>
</dbReference>
<dbReference type="SMART" id="SM00086">
    <property type="entry name" value="PAC"/>
    <property type="match status" value="2"/>
</dbReference>
<dbReference type="InterPro" id="IPR050903">
    <property type="entry name" value="Bact_Chemotaxis_MeTrfase"/>
</dbReference>
<dbReference type="PANTHER" id="PTHR24422:SF10">
    <property type="entry name" value="CHEMOTAXIS PROTEIN METHYLTRANSFERASE 2"/>
    <property type="match status" value="1"/>
</dbReference>
<evidence type="ECO:0000256" key="1">
    <source>
        <dbReference type="PROSITE-ProRule" id="PRU00284"/>
    </source>
</evidence>
<name>A0ABW2BNF3_9HYPH</name>
<evidence type="ECO:0000259" key="4">
    <source>
        <dbReference type="PROSITE" id="PS50113"/>
    </source>
</evidence>
<dbReference type="InterPro" id="IPR000014">
    <property type="entry name" value="PAS"/>
</dbReference>
<accession>A0ABW2BNF3</accession>
<dbReference type="CDD" id="cd00130">
    <property type="entry name" value="PAS"/>
    <property type="match status" value="2"/>
</dbReference>
<evidence type="ECO:0000313" key="5">
    <source>
        <dbReference type="EMBL" id="MFC6791994.1"/>
    </source>
</evidence>
<gene>
    <name evidence="5" type="ORF">ACFQE0_21830</name>
</gene>
<dbReference type="NCBIfam" id="TIGR00229">
    <property type="entry name" value="sensory_box"/>
    <property type="match status" value="2"/>
</dbReference>
<feature type="domain" description="PAS" evidence="3">
    <location>
        <begin position="22"/>
        <end position="61"/>
    </location>
</feature>
<evidence type="ECO:0000313" key="6">
    <source>
        <dbReference type="Proteomes" id="UP001596292"/>
    </source>
</evidence>
<organism evidence="5 6">
    <name type="scientific">Methylobacterium komagatae</name>
    <dbReference type="NCBI Taxonomy" id="374425"/>
    <lineage>
        <taxon>Bacteria</taxon>
        <taxon>Pseudomonadati</taxon>
        <taxon>Pseudomonadota</taxon>
        <taxon>Alphaproteobacteria</taxon>
        <taxon>Hyphomicrobiales</taxon>
        <taxon>Methylobacteriaceae</taxon>
        <taxon>Methylobacterium</taxon>
    </lineage>
</organism>
<dbReference type="InterPro" id="IPR001610">
    <property type="entry name" value="PAC"/>
</dbReference>
<dbReference type="Proteomes" id="UP001596292">
    <property type="component" value="Unassembled WGS sequence"/>
</dbReference>
<dbReference type="SMART" id="SM00283">
    <property type="entry name" value="MA"/>
    <property type="match status" value="1"/>
</dbReference>
<dbReference type="PRINTS" id="PR00260">
    <property type="entry name" value="CHEMTRNSDUCR"/>
</dbReference>
<dbReference type="PROSITE" id="PS50112">
    <property type="entry name" value="PAS"/>
    <property type="match status" value="2"/>
</dbReference>
<dbReference type="EMBL" id="JBHSWN010000001">
    <property type="protein sequence ID" value="MFC6791994.1"/>
    <property type="molecule type" value="Genomic_DNA"/>
</dbReference>
<dbReference type="InterPro" id="IPR004090">
    <property type="entry name" value="Chemotax_Me-accpt_rcpt"/>
</dbReference>
<dbReference type="InterPro" id="IPR000700">
    <property type="entry name" value="PAS-assoc_C"/>
</dbReference>